<dbReference type="InterPro" id="IPR014284">
    <property type="entry name" value="RNA_pol_sigma-70_dom"/>
</dbReference>
<comment type="caution">
    <text evidence="8">The sequence shown here is derived from an EMBL/GenBank/DDBJ whole genome shotgun (WGS) entry which is preliminary data.</text>
</comment>
<evidence type="ECO:0000256" key="5">
    <source>
        <dbReference type="ARBA" id="ARBA00023163"/>
    </source>
</evidence>
<comment type="similarity">
    <text evidence="1">Belongs to the sigma-70 factor family. ECF subfamily.</text>
</comment>
<dbReference type="Pfam" id="PF08281">
    <property type="entry name" value="Sigma70_r4_2"/>
    <property type="match status" value="1"/>
</dbReference>
<dbReference type="PANTHER" id="PTHR43133:SF8">
    <property type="entry name" value="RNA POLYMERASE SIGMA FACTOR HI_1459-RELATED"/>
    <property type="match status" value="1"/>
</dbReference>
<dbReference type="AlphaFoldDB" id="A0A0E9LTS0"/>
<keyword evidence="4" id="KW-0238">DNA-binding</keyword>
<evidence type="ECO:0000259" key="6">
    <source>
        <dbReference type="Pfam" id="PF04542"/>
    </source>
</evidence>
<proteinExistence type="inferred from homology"/>
<evidence type="ECO:0000259" key="7">
    <source>
        <dbReference type="Pfam" id="PF08281"/>
    </source>
</evidence>
<evidence type="ECO:0000313" key="9">
    <source>
        <dbReference type="Proteomes" id="UP000032900"/>
    </source>
</evidence>
<evidence type="ECO:0000256" key="2">
    <source>
        <dbReference type="ARBA" id="ARBA00023015"/>
    </source>
</evidence>
<evidence type="ECO:0000313" key="8">
    <source>
        <dbReference type="EMBL" id="GAO28659.1"/>
    </source>
</evidence>
<dbReference type="InterPro" id="IPR013249">
    <property type="entry name" value="RNA_pol_sigma70_r4_t2"/>
</dbReference>
<name>A0A0E9LTS0_9BACT</name>
<dbReference type="GO" id="GO:0006352">
    <property type="term" value="P:DNA-templated transcription initiation"/>
    <property type="evidence" value="ECO:0007669"/>
    <property type="project" value="InterPro"/>
</dbReference>
<dbReference type="STRING" id="1236989.JCM15548_1780"/>
<feature type="domain" description="RNA polymerase sigma factor 70 region 4 type 2" evidence="7">
    <location>
        <begin position="132"/>
        <end position="171"/>
    </location>
</feature>
<keyword evidence="3" id="KW-0731">Sigma factor</keyword>
<dbReference type="CDD" id="cd06171">
    <property type="entry name" value="Sigma70_r4"/>
    <property type="match status" value="1"/>
</dbReference>
<dbReference type="PANTHER" id="PTHR43133">
    <property type="entry name" value="RNA POLYMERASE ECF-TYPE SIGMA FACTO"/>
    <property type="match status" value="1"/>
</dbReference>
<dbReference type="Proteomes" id="UP000032900">
    <property type="component" value="Unassembled WGS sequence"/>
</dbReference>
<reference evidence="8 9" key="1">
    <citation type="journal article" date="2015" name="Microbes Environ.">
        <title>Distribution and evolution of nitrogen fixation genes in the phylum bacteroidetes.</title>
        <authorList>
            <person name="Inoue J."/>
            <person name="Oshima K."/>
            <person name="Suda W."/>
            <person name="Sakamoto M."/>
            <person name="Iino T."/>
            <person name="Noda S."/>
            <person name="Hongoh Y."/>
            <person name="Hattori M."/>
            <person name="Ohkuma M."/>
        </authorList>
    </citation>
    <scope>NUCLEOTIDE SEQUENCE [LARGE SCALE GENOMIC DNA]</scope>
    <source>
        <strain evidence="8">JCM 15548</strain>
    </source>
</reference>
<dbReference type="Gene3D" id="1.10.1740.10">
    <property type="match status" value="1"/>
</dbReference>
<dbReference type="InterPro" id="IPR013325">
    <property type="entry name" value="RNA_pol_sigma_r2"/>
</dbReference>
<feature type="domain" description="RNA polymerase sigma-70 region 2" evidence="6">
    <location>
        <begin position="27"/>
        <end position="95"/>
    </location>
</feature>
<evidence type="ECO:0000256" key="1">
    <source>
        <dbReference type="ARBA" id="ARBA00010641"/>
    </source>
</evidence>
<keyword evidence="5" id="KW-0804">Transcription</keyword>
<evidence type="ECO:0000256" key="4">
    <source>
        <dbReference type="ARBA" id="ARBA00023125"/>
    </source>
</evidence>
<dbReference type="RefSeq" id="WP_062122429.1">
    <property type="nucleotide sequence ID" value="NZ_BAZW01000004.1"/>
</dbReference>
<dbReference type="SUPFAM" id="SSF88946">
    <property type="entry name" value="Sigma2 domain of RNA polymerase sigma factors"/>
    <property type="match status" value="1"/>
</dbReference>
<gene>
    <name evidence="8" type="ORF">JCM15548_1780</name>
</gene>
<dbReference type="InterPro" id="IPR013324">
    <property type="entry name" value="RNA_pol_sigma_r3/r4-like"/>
</dbReference>
<dbReference type="SUPFAM" id="SSF88659">
    <property type="entry name" value="Sigma3 and sigma4 domains of RNA polymerase sigma factors"/>
    <property type="match status" value="1"/>
</dbReference>
<dbReference type="OrthoDB" id="9790423at2"/>
<protein>
    <submittedName>
        <fullName evidence="8">RNA polymerase sigma-70 factor, ECF subfamily</fullName>
    </submittedName>
</protein>
<dbReference type="InterPro" id="IPR007627">
    <property type="entry name" value="RNA_pol_sigma70_r2"/>
</dbReference>
<accession>A0A0E9LTS0</accession>
<dbReference type="Gene3D" id="1.10.10.10">
    <property type="entry name" value="Winged helix-like DNA-binding domain superfamily/Winged helix DNA-binding domain"/>
    <property type="match status" value="1"/>
</dbReference>
<dbReference type="InterPro" id="IPR036388">
    <property type="entry name" value="WH-like_DNA-bd_sf"/>
</dbReference>
<keyword evidence="9" id="KW-1185">Reference proteome</keyword>
<dbReference type="Pfam" id="PF04542">
    <property type="entry name" value="Sigma70_r2"/>
    <property type="match status" value="1"/>
</dbReference>
<dbReference type="NCBIfam" id="TIGR02937">
    <property type="entry name" value="sigma70-ECF"/>
    <property type="match status" value="1"/>
</dbReference>
<dbReference type="InterPro" id="IPR039425">
    <property type="entry name" value="RNA_pol_sigma-70-like"/>
</dbReference>
<evidence type="ECO:0000256" key="3">
    <source>
        <dbReference type="ARBA" id="ARBA00023082"/>
    </source>
</evidence>
<keyword evidence="2" id="KW-0805">Transcription regulation</keyword>
<organism evidence="8 9">
    <name type="scientific">Geofilum rubicundum JCM 15548</name>
    <dbReference type="NCBI Taxonomy" id="1236989"/>
    <lineage>
        <taxon>Bacteria</taxon>
        <taxon>Pseudomonadati</taxon>
        <taxon>Bacteroidota</taxon>
        <taxon>Bacteroidia</taxon>
        <taxon>Marinilabiliales</taxon>
        <taxon>Marinilabiliaceae</taxon>
        <taxon>Geofilum</taxon>
    </lineage>
</organism>
<dbReference type="EMBL" id="BAZW01000004">
    <property type="protein sequence ID" value="GAO28659.1"/>
    <property type="molecule type" value="Genomic_DNA"/>
</dbReference>
<dbReference type="GO" id="GO:0003677">
    <property type="term" value="F:DNA binding"/>
    <property type="evidence" value="ECO:0007669"/>
    <property type="project" value="UniProtKB-KW"/>
</dbReference>
<sequence length="197" mass="23405">MTDLLNLSDEELVKSFVSGNQKCFDVLLERHKQKVFSYIFLMVRKQELAEDIFQDAFLKVYHTIMEGRYAESGRFASWVMRIAHNLIIDHFRRQKHFPMVYNDDHPKDLFNHPRYSDSNIEEQLVFEEVLKDVSELVELLPDNQKEVVKMRHYLGLSFKEIAEETNVSINTALGRMRYALINLRRMMEERQLTLTAS</sequence>
<dbReference type="GO" id="GO:0016987">
    <property type="term" value="F:sigma factor activity"/>
    <property type="evidence" value="ECO:0007669"/>
    <property type="project" value="UniProtKB-KW"/>
</dbReference>